<proteinExistence type="predicted"/>
<protein>
    <recommendedName>
        <fullName evidence="4">Secreted protein</fullName>
    </recommendedName>
</protein>
<keyword evidence="1" id="KW-0732">Signal</keyword>
<evidence type="ECO:0000313" key="2">
    <source>
        <dbReference type="EMBL" id="WUQ85906.1"/>
    </source>
</evidence>
<name>A0ABZ1U725_9ACTN</name>
<organism evidence="2 3">
    <name type="scientific">Kitasatospora purpeofusca</name>
    <dbReference type="NCBI Taxonomy" id="67352"/>
    <lineage>
        <taxon>Bacteria</taxon>
        <taxon>Bacillati</taxon>
        <taxon>Actinomycetota</taxon>
        <taxon>Actinomycetes</taxon>
        <taxon>Kitasatosporales</taxon>
        <taxon>Streptomycetaceae</taxon>
        <taxon>Kitasatospora</taxon>
    </lineage>
</organism>
<reference evidence="2" key="1">
    <citation type="submission" date="2022-10" db="EMBL/GenBank/DDBJ databases">
        <title>The complete genomes of actinobacterial strains from the NBC collection.</title>
        <authorList>
            <person name="Joergensen T.S."/>
            <person name="Alvarez Arevalo M."/>
            <person name="Sterndorff E.B."/>
            <person name="Faurdal D."/>
            <person name="Vuksanovic O."/>
            <person name="Mourched A.-S."/>
            <person name="Charusanti P."/>
            <person name="Shaw S."/>
            <person name="Blin K."/>
            <person name="Weber T."/>
        </authorList>
    </citation>
    <scope>NUCLEOTIDE SEQUENCE</scope>
    <source>
        <strain evidence="2">NBC_00222</strain>
    </source>
</reference>
<gene>
    <name evidence="2" type="ORF">OHA16_24805</name>
</gene>
<dbReference type="RefSeq" id="WP_328956580.1">
    <property type="nucleotide sequence ID" value="NZ_CP108110.1"/>
</dbReference>
<evidence type="ECO:0000256" key="1">
    <source>
        <dbReference type="SAM" id="SignalP"/>
    </source>
</evidence>
<evidence type="ECO:0000313" key="3">
    <source>
        <dbReference type="Proteomes" id="UP001432222"/>
    </source>
</evidence>
<dbReference type="EMBL" id="CP108110">
    <property type="protein sequence ID" value="WUQ85906.1"/>
    <property type="molecule type" value="Genomic_DNA"/>
</dbReference>
<feature type="signal peptide" evidence="1">
    <location>
        <begin position="1"/>
        <end position="29"/>
    </location>
</feature>
<dbReference type="Proteomes" id="UP001432222">
    <property type="component" value="Chromosome"/>
</dbReference>
<keyword evidence="3" id="KW-1185">Reference proteome</keyword>
<feature type="chain" id="PRO_5045388422" description="Secreted protein" evidence="1">
    <location>
        <begin position="30"/>
        <end position="99"/>
    </location>
</feature>
<accession>A0ABZ1U725</accession>
<sequence>MKQRRTATVLGAWLAAAALAVAVPNTAYAAHGILIIDGAAYQDPSGCLTLGDFVQPVVTNYTDSVVQVRAGTSCKGPVEKLVVPGESYAALGGRSVLVP</sequence>
<evidence type="ECO:0008006" key="4">
    <source>
        <dbReference type="Google" id="ProtNLM"/>
    </source>
</evidence>